<dbReference type="Gene3D" id="3.40.50.300">
    <property type="entry name" value="P-loop containing nucleotide triphosphate hydrolases"/>
    <property type="match status" value="1"/>
</dbReference>
<dbReference type="InterPro" id="IPR017871">
    <property type="entry name" value="ABC_transporter-like_CS"/>
</dbReference>
<evidence type="ECO:0000256" key="1">
    <source>
        <dbReference type="ARBA" id="ARBA00005417"/>
    </source>
</evidence>
<dbReference type="PANTHER" id="PTHR43335:SF2">
    <property type="entry name" value="ABC TRANSPORTER, ATP-BINDING PROTEIN"/>
    <property type="match status" value="1"/>
</dbReference>
<keyword evidence="7" id="KW-1185">Reference proteome</keyword>
<dbReference type="PROSITE" id="PS50893">
    <property type="entry name" value="ABC_TRANSPORTER_2"/>
    <property type="match status" value="1"/>
</dbReference>
<dbReference type="CDD" id="cd03264">
    <property type="entry name" value="ABC_drug_resistance_like"/>
    <property type="match status" value="1"/>
</dbReference>
<keyword evidence="4 6" id="KW-0067">ATP-binding</keyword>
<protein>
    <submittedName>
        <fullName evidence="6">ABC transporter ATP-binding protein</fullName>
    </submittedName>
</protein>
<sequence length="297" mass="31732">MLDLRAVTKRYKGRAQPAVDDLTLRLTPGLCGLLGPNGAGKSTLLRIAATVTRPTAGTVLFHGADAVAGPQPLRRALGYLPQDFGVYPNLTAREFLRYLAAAKGVPRAAARARIDDLLELVNLTDAVKRPLGTYSGGMLRRIGIAQVLLADPQVIIVDEPTAGLDPEERVRFRNLLGELAAERVVLLSTHIVSDVESVASDIAVLTAGRLRARGTPEELLRTVAGQVWEVLVDPASVPAVQARYTVSRLARTPEGVRIRLLSPHQPYEGAAPLPPDLEDAYLALVHGPPTARAPEGA</sequence>
<name>A0ABQ2UN03_9ACTN</name>
<comment type="caution">
    <text evidence="6">The sequence shown here is derived from an EMBL/GenBank/DDBJ whole genome shotgun (WGS) entry which is preliminary data.</text>
</comment>
<keyword evidence="3" id="KW-0547">Nucleotide-binding</keyword>
<dbReference type="Pfam" id="PF00005">
    <property type="entry name" value="ABC_tran"/>
    <property type="match status" value="1"/>
</dbReference>
<organism evidence="6 7">
    <name type="scientific">Streptomyces albospinus</name>
    <dbReference type="NCBI Taxonomy" id="285515"/>
    <lineage>
        <taxon>Bacteria</taxon>
        <taxon>Bacillati</taxon>
        <taxon>Actinomycetota</taxon>
        <taxon>Actinomycetes</taxon>
        <taxon>Kitasatosporales</taxon>
        <taxon>Streptomycetaceae</taxon>
        <taxon>Streptomyces</taxon>
    </lineage>
</organism>
<dbReference type="InterPro" id="IPR003439">
    <property type="entry name" value="ABC_transporter-like_ATP-bd"/>
</dbReference>
<evidence type="ECO:0000256" key="2">
    <source>
        <dbReference type="ARBA" id="ARBA00022448"/>
    </source>
</evidence>
<dbReference type="EMBL" id="BMRP01000001">
    <property type="protein sequence ID" value="GGU43368.1"/>
    <property type="molecule type" value="Genomic_DNA"/>
</dbReference>
<reference evidence="7" key="1">
    <citation type="journal article" date="2019" name="Int. J. Syst. Evol. Microbiol.">
        <title>The Global Catalogue of Microorganisms (GCM) 10K type strain sequencing project: providing services to taxonomists for standard genome sequencing and annotation.</title>
        <authorList>
            <consortium name="The Broad Institute Genomics Platform"/>
            <consortium name="The Broad Institute Genome Sequencing Center for Infectious Disease"/>
            <person name="Wu L."/>
            <person name="Ma J."/>
        </authorList>
    </citation>
    <scope>NUCLEOTIDE SEQUENCE [LARGE SCALE GENOMIC DNA]</scope>
    <source>
        <strain evidence="7">JCM 3399</strain>
    </source>
</reference>
<dbReference type="GO" id="GO:0005524">
    <property type="term" value="F:ATP binding"/>
    <property type="evidence" value="ECO:0007669"/>
    <property type="project" value="UniProtKB-KW"/>
</dbReference>
<dbReference type="PROSITE" id="PS00211">
    <property type="entry name" value="ABC_TRANSPORTER_1"/>
    <property type="match status" value="1"/>
</dbReference>
<keyword evidence="2" id="KW-0813">Transport</keyword>
<dbReference type="PANTHER" id="PTHR43335">
    <property type="entry name" value="ABC TRANSPORTER, ATP-BINDING PROTEIN"/>
    <property type="match status" value="1"/>
</dbReference>
<dbReference type="InterPro" id="IPR003593">
    <property type="entry name" value="AAA+_ATPase"/>
</dbReference>
<evidence type="ECO:0000256" key="4">
    <source>
        <dbReference type="ARBA" id="ARBA00022840"/>
    </source>
</evidence>
<dbReference type="RefSeq" id="WP_189295548.1">
    <property type="nucleotide sequence ID" value="NZ_BMRP01000001.1"/>
</dbReference>
<proteinExistence type="inferred from homology"/>
<dbReference type="InterPro" id="IPR027417">
    <property type="entry name" value="P-loop_NTPase"/>
</dbReference>
<evidence type="ECO:0000313" key="6">
    <source>
        <dbReference type="EMBL" id="GGU43368.1"/>
    </source>
</evidence>
<comment type="similarity">
    <text evidence="1">Belongs to the ABC transporter superfamily.</text>
</comment>
<dbReference type="SUPFAM" id="SSF52540">
    <property type="entry name" value="P-loop containing nucleoside triphosphate hydrolases"/>
    <property type="match status" value="1"/>
</dbReference>
<gene>
    <name evidence="6" type="ORF">GCM10010211_03470</name>
</gene>
<dbReference type="SMART" id="SM00382">
    <property type="entry name" value="AAA"/>
    <property type="match status" value="1"/>
</dbReference>
<evidence type="ECO:0000313" key="7">
    <source>
        <dbReference type="Proteomes" id="UP000654471"/>
    </source>
</evidence>
<evidence type="ECO:0000259" key="5">
    <source>
        <dbReference type="PROSITE" id="PS50893"/>
    </source>
</evidence>
<dbReference type="Proteomes" id="UP000654471">
    <property type="component" value="Unassembled WGS sequence"/>
</dbReference>
<accession>A0ABQ2UN03</accession>
<feature type="domain" description="ABC transporter" evidence="5">
    <location>
        <begin position="2"/>
        <end position="232"/>
    </location>
</feature>
<evidence type="ECO:0000256" key="3">
    <source>
        <dbReference type="ARBA" id="ARBA00022741"/>
    </source>
</evidence>